<dbReference type="InterPro" id="IPR044751">
    <property type="entry name" value="Ion_transp-like_CBS"/>
</dbReference>
<evidence type="ECO:0000256" key="11">
    <source>
        <dbReference type="ARBA" id="ARBA00023242"/>
    </source>
</evidence>
<dbReference type="InterPro" id="IPR000644">
    <property type="entry name" value="CBS_dom"/>
</dbReference>
<dbReference type="Proteomes" id="UP000002051">
    <property type="component" value="Chromosome 5"/>
</dbReference>
<keyword evidence="8" id="KW-0238">DNA-binding</keyword>
<evidence type="ECO:0000256" key="4">
    <source>
        <dbReference type="ARBA" id="ARBA00022737"/>
    </source>
</evidence>
<evidence type="ECO:0000313" key="21">
    <source>
        <dbReference type="Proteomes" id="UP000002051"/>
    </source>
</evidence>
<feature type="transmembrane region" description="Helical" evidence="15">
    <location>
        <begin position="290"/>
        <end position="312"/>
    </location>
</feature>
<dbReference type="PaxDb" id="3880-AET00680"/>
<dbReference type="SUPFAM" id="SSF56176">
    <property type="entry name" value="FAD-binding/transporter-associated domain-like"/>
    <property type="match status" value="1"/>
</dbReference>
<dbReference type="SUPFAM" id="SSF54631">
    <property type="entry name" value="CBS-domain pair"/>
    <property type="match status" value="1"/>
</dbReference>
<dbReference type="STRING" id="3880.G7K4G4"/>
<dbReference type="GO" id="GO:0050660">
    <property type="term" value="F:flavin adenine dinucleotide binding"/>
    <property type="evidence" value="ECO:0007669"/>
    <property type="project" value="InterPro"/>
</dbReference>
<feature type="transmembrane region" description="Helical" evidence="15">
    <location>
        <begin position="251"/>
        <end position="270"/>
    </location>
</feature>
<sequence length="821" mass="91733">MTLESWALGHRVFNSGSKLFYPVHENRTKRMPMKVLGTNGRYPFPIVSNCVGPFTCKSFHLSSYGKNLKLVGGASLKVKCIGSGSDSDCLRAKTDVSDANLKFINEVLVKRGIILAAAVCGVLVFGCPKVLATEGVVNAGYGVIGKCILLLKSTWPTVLQILRLFKEQGLLLALLLGLSAFFSLAETSITTLWPWKVRELAEKESENGVFRLLRSDVTRFLTTILIGTTVVNIAATALVTEAATAAFGEAGVSAATGVMTVAILLLTEITPKSIAVHNATEVARFVVRPVAWLSLVLYPAGRIVTFLSMGMLKLLGLKGSSEPYVTEEELKLMLRGAELSGAIEEEEQDMIENVLEIKDTHVREVMTPLVDVVAIDASSSLVDFHHLWVTHQYSRVPVFEQRVDNIMGIAYAMDLLDYVQKGETLESITVGDLAHKPAYFVPDSMSVWNLLREFRIRKVHMAVVLNEYGGTVGLVTLEDVVEEIVGEIFDENDSKEEIQKKTGYIVMRAEGVFDVDANTSIDQLSEDLNIKMPEGHQYETVSGFVCEAFGYIPRTGESIKLVLERDDEDDDDDTNGDHQEPKEKKHIFKLEILAGNARKVSAVRFERLHSGDEMLEAKEVTRMFPKIVKRKWNSGEESENDAEYDGYTFPKRPHEDISNEYVVDQENSHRLVKFKISIKNRHDIKVRIPTFSPPMKFSIDKSNLSTFAPRPFTHNEFNFQVTYEKTLTSAEIESGILVLFPMGFSQLVLHKRSTSLKLVDECSNIWDCTLQYVRGRDANFQLGGGWNCMVKARRFKDGVRIIVGAPYVGRNEKLFFSVVMY</sequence>
<feature type="compositionally biased region" description="Acidic residues" evidence="14">
    <location>
        <begin position="565"/>
        <end position="574"/>
    </location>
</feature>
<dbReference type="PROSITE" id="PS50863">
    <property type="entry name" value="B3"/>
    <property type="match status" value="1"/>
</dbReference>
<dbReference type="InterPro" id="IPR015300">
    <property type="entry name" value="DNA-bd_pseudobarrel_sf"/>
</dbReference>
<dbReference type="GO" id="GO:0003677">
    <property type="term" value="F:DNA binding"/>
    <property type="evidence" value="ECO:0007669"/>
    <property type="project" value="UniProtKB-KW"/>
</dbReference>
<dbReference type="EnsemblPlants" id="AET00680">
    <property type="protein sequence ID" value="AET00680"/>
    <property type="gene ID" value="MTR_5g094740"/>
</dbReference>
<evidence type="ECO:0000256" key="2">
    <source>
        <dbReference type="ARBA" id="ARBA00004141"/>
    </source>
</evidence>
<feature type="domain" description="CNNM transmembrane" evidence="18">
    <location>
        <begin position="161"/>
        <end position="347"/>
    </location>
</feature>
<feature type="transmembrane region" description="Helical" evidence="15">
    <location>
        <begin position="169"/>
        <end position="193"/>
    </location>
</feature>
<reference evidence="19 21" key="2">
    <citation type="journal article" date="2014" name="BMC Genomics">
        <title>An improved genome release (version Mt4.0) for the model legume Medicago truncatula.</title>
        <authorList>
            <person name="Tang H."/>
            <person name="Krishnakumar V."/>
            <person name="Bidwell S."/>
            <person name="Rosen B."/>
            <person name="Chan A."/>
            <person name="Zhou S."/>
            <person name="Gentzbittel L."/>
            <person name="Childs K.L."/>
            <person name="Yandell M."/>
            <person name="Gundlach H."/>
            <person name="Mayer K.F."/>
            <person name="Schwartz D.C."/>
            <person name="Town C.D."/>
        </authorList>
    </citation>
    <scope>GENOME REANNOTATION</scope>
    <source>
        <strain evidence="20 21">cv. Jemalong A17</strain>
    </source>
</reference>
<proteinExistence type="predicted"/>
<evidence type="ECO:0000259" key="17">
    <source>
        <dbReference type="PROSITE" id="PS51371"/>
    </source>
</evidence>
<accession>G7K4G4</accession>
<gene>
    <name evidence="19" type="ordered locus">MTR_5g094740</name>
</gene>
<evidence type="ECO:0000256" key="7">
    <source>
        <dbReference type="ARBA" id="ARBA00023122"/>
    </source>
</evidence>
<evidence type="ECO:0000259" key="16">
    <source>
        <dbReference type="PROSITE" id="PS50863"/>
    </source>
</evidence>
<name>G7K4G4_MEDTR</name>
<protein>
    <submittedName>
        <fullName evidence="19">CBS domain protein/transporter associated domain protein</fullName>
    </submittedName>
</protein>
<keyword evidence="9 13" id="KW-0472">Membrane</keyword>
<dbReference type="SUPFAM" id="SSF101936">
    <property type="entry name" value="DNA-binding pseudobarrel domain"/>
    <property type="match status" value="1"/>
</dbReference>
<dbReference type="Gene3D" id="3.10.580.10">
    <property type="entry name" value="CBS-domain"/>
    <property type="match status" value="1"/>
</dbReference>
<evidence type="ECO:0000256" key="12">
    <source>
        <dbReference type="PROSITE-ProRule" id="PRU00703"/>
    </source>
</evidence>
<feature type="domain" description="CBS" evidence="17">
    <location>
        <begin position="434"/>
        <end position="491"/>
    </location>
</feature>
<dbReference type="AlphaFoldDB" id="G7K4G4"/>
<evidence type="ECO:0000256" key="5">
    <source>
        <dbReference type="ARBA" id="ARBA00022989"/>
    </source>
</evidence>
<evidence type="ECO:0000256" key="13">
    <source>
        <dbReference type="PROSITE-ProRule" id="PRU01193"/>
    </source>
</evidence>
<keyword evidence="11" id="KW-0539">Nucleus</keyword>
<dbReference type="InterPro" id="IPR005170">
    <property type="entry name" value="Transptr-assoc_dom"/>
</dbReference>
<dbReference type="SMART" id="SM01091">
    <property type="entry name" value="CorC_HlyC"/>
    <property type="match status" value="1"/>
</dbReference>
<dbReference type="CDD" id="cd04590">
    <property type="entry name" value="CBS_pair_CorC_HlyC_assoc"/>
    <property type="match status" value="1"/>
</dbReference>
<feature type="domain" description="TF-B3" evidence="16">
    <location>
        <begin position="723"/>
        <end position="821"/>
    </location>
</feature>
<comment type="subcellular location">
    <subcellularLocation>
        <location evidence="2">Membrane</location>
        <topology evidence="2">Multi-pass membrane protein</topology>
    </subcellularLocation>
    <subcellularLocation>
        <location evidence="1">Nucleus</location>
    </subcellularLocation>
</comment>
<dbReference type="OMA" id="DMKESHQ"/>
<dbReference type="Gene3D" id="3.30.465.10">
    <property type="match status" value="1"/>
</dbReference>
<keyword evidence="6" id="KW-0805">Transcription regulation</keyword>
<dbReference type="HOGENOM" id="CLU_015237_4_4_1"/>
<keyword evidence="10" id="KW-0804">Transcription</keyword>
<dbReference type="InterPro" id="IPR046342">
    <property type="entry name" value="CBS_dom_sf"/>
</dbReference>
<organism evidence="19 21">
    <name type="scientific">Medicago truncatula</name>
    <name type="common">Barrel medic</name>
    <name type="synonym">Medicago tribuloides</name>
    <dbReference type="NCBI Taxonomy" id="3880"/>
    <lineage>
        <taxon>Eukaryota</taxon>
        <taxon>Viridiplantae</taxon>
        <taxon>Streptophyta</taxon>
        <taxon>Embryophyta</taxon>
        <taxon>Tracheophyta</taxon>
        <taxon>Spermatophyta</taxon>
        <taxon>Magnoliopsida</taxon>
        <taxon>eudicotyledons</taxon>
        <taxon>Gunneridae</taxon>
        <taxon>Pentapetalae</taxon>
        <taxon>rosids</taxon>
        <taxon>fabids</taxon>
        <taxon>Fabales</taxon>
        <taxon>Fabaceae</taxon>
        <taxon>Papilionoideae</taxon>
        <taxon>50 kb inversion clade</taxon>
        <taxon>NPAAA clade</taxon>
        <taxon>Hologalegina</taxon>
        <taxon>IRL clade</taxon>
        <taxon>Trifolieae</taxon>
        <taxon>Medicago</taxon>
    </lineage>
</organism>
<evidence type="ECO:0000256" key="15">
    <source>
        <dbReference type="SAM" id="Phobius"/>
    </source>
</evidence>
<evidence type="ECO:0000256" key="9">
    <source>
        <dbReference type="ARBA" id="ARBA00023136"/>
    </source>
</evidence>
<dbReference type="GO" id="GO:0016020">
    <property type="term" value="C:membrane"/>
    <property type="evidence" value="ECO:0007669"/>
    <property type="project" value="UniProtKB-SubCell"/>
</dbReference>
<evidence type="ECO:0000256" key="10">
    <source>
        <dbReference type="ARBA" id="ARBA00023163"/>
    </source>
</evidence>
<feature type="domain" description="CBS" evidence="17">
    <location>
        <begin position="366"/>
        <end position="425"/>
    </location>
</feature>
<reference evidence="20" key="3">
    <citation type="submission" date="2015-04" db="UniProtKB">
        <authorList>
            <consortium name="EnsemblPlants"/>
        </authorList>
    </citation>
    <scope>IDENTIFICATION</scope>
    <source>
        <strain evidence="20">cv. Jemalong A17</strain>
    </source>
</reference>
<keyword evidence="5 13" id="KW-1133">Transmembrane helix</keyword>
<evidence type="ECO:0000256" key="3">
    <source>
        <dbReference type="ARBA" id="ARBA00022692"/>
    </source>
</evidence>
<evidence type="ECO:0000256" key="6">
    <source>
        <dbReference type="ARBA" id="ARBA00023015"/>
    </source>
</evidence>
<dbReference type="InterPro" id="IPR036318">
    <property type="entry name" value="FAD-bd_PCMH-like_sf"/>
</dbReference>
<dbReference type="GO" id="GO:0005634">
    <property type="term" value="C:nucleus"/>
    <property type="evidence" value="ECO:0007669"/>
    <property type="project" value="UniProtKB-SubCell"/>
</dbReference>
<keyword evidence="21" id="KW-1185">Reference proteome</keyword>
<feature type="region of interest" description="Disordered" evidence="14">
    <location>
        <begin position="565"/>
        <end position="584"/>
    </location>
</feature>
<dbReference type="PROSITE" id="PS51846">
    <property type="entry name" value="CNNM"/>
    <property type="match status" value="1"/>
</dbReference>
<feature type="transmembrane region" description="Helical" evidence="15">
    <location>
        <begin position="220"/>
        <end position="239"/>
    </location>
</feature>
<evidence type="ECO:0000259" key="18">
    <source>
        <dbReference type="PROSITE" id="PS51846"/>
    </source>
</evidence>
<evidence type="ECO:0000256" key="14">
    <source>
        <dbReference type="SAM" id="MobiDB-lite"/>
    </source>
</evidence>
<dbReference type="InterPro" id="IPR016169">
    <property type="entry name" value="FAD-bd_PCMH_sub2"/>
</dbReference>
<evidence type="ECO:0000256" key="1">
    <source>
        <dbReference type="ARBA" id="ARBA00004123"/>
    </source>
</evidence>
<dbReference type="Pfam" id="PF01595">
    <property type="entry name" value="CNNM"/>
    <property type="match status" value="1"/>
</dbReference>
<evidence type="ECO:0000313" key="20">
    <source>
        <dbReference type="EnsemblPlants" id="AET00680"/>
    </source>
</evidence>
<reference evidence="19 21" key="1">
    <citation type="journal article" date="2011" name="Nature">
        <title>The Medicago genome provides insight into the evolution of rhizobial symbioses.</title>
        <authorList>
            <person name="Young N.D."/>
            <person name="Debelle F."/>
            <person name="Oldroyd G.E."/>
            <person name="Geurts R."/>
            <person name="Cannon S.B."/>
            <person name="Udvardi M.K."/>
            <person name="Benedito V.A."/>
            <person name="Mayer K.F."/>
            <person name="Gouzy J."/>
            <person name="Schoof H."/>
            <person name="Van de Peer Y."/>
            <person name="Proost S."/>
            <person name="Cook D.R."/>
            <person name="Meyers B.C."/>
            <person name="Spannagl M."/>
            <person name="Cheung F."/>
            <person name="De Mita S."/>
            <person name="Krishnakumar V."/>
            <person name="Gundlach H."/>
            <person name="Zhou S."/>
            <person name="Mudge J."/>
            <person name="Bharti A.K."/>
            <person name="Murray J.D."/>
            <person name="Naoumkina M.A."/>
            <person name="Rosen B."/>
            <person name="Silverstein K.A."/>
            <person name="Tang H."/>
            <person name="Rombauts S."/>
            <person name="Zhao P.X."/>
            <person name="Zhou P."/>
            <person name="Barbe V."/>
            <person name="Bardou P."/>
            <person name="Bechner M."/>
            <person name="Bellec A."/>
            <person name="Berger A."/>
            <person name="Berges H."/>
            <person name="Bidwell S."/>
            <person name="Bisseling T."/>
            <person name="Choisne N."/>
            <person name="Couloux A."/>
            <person name="Denny R."/>
            <person name="Deshpande S."/>
            <person name="Dai X."/>
            <person name="Doyle J.J."/>
            <person name="Dudez A.M."/>
            <person name="Farmer A.D."/>
            <person name="Fouteau S."/>
            <person name="Franken C."/>
            <person name="Gibelin C."/>
            <person name="Gish J."/>
            <person name="Goldstein S."/>
            <person name="Gonzalez A.J."/>
            <person name="Green P.J."/>
            <person name="Hallab A."/>
            <person name="Hartog M."/>
            <person name="Hua A."/>
            <person name="Humphray S.J."/>
            <person name="Jeong D.H."/>
            <person name="Jing Y."/>
            <person name="Jocker A."/>
            <person name="Kenton S.M."/>
            <person name="Kim D.J."/>
            <person name="Klee K."/>
            <person name="Lai H."/>
            <person name="Lang C."/>
            <person name="Lin S."/>
            <person name="Macmil S.L."/>
            <person name="Magdelenat G."/>
            <person name="Matthews L."/>
            <person name="McCorrison J."/>
            <person name="Monaghan E.L."/>
            <person name="Mun J.H."/>
            <person name="Najar F.Z."/>
            <person name="Nicholson C."/>
            <person name="Noirot C."/>
            <person name="O'Bleness M."/>
            <person name="Paule C.R."/>
            <person name="Poulain J."/>
            <person name="Prion F."/>
            <person name="Qin B."/>
            <person name="Qu C."/>
            <person name="Retzel E.F."/>
            <person name="Riddle C."/>
            <person name="Sallet E."/>
            <person name="Samain S."/>
            <person name="Samson N."/>
            <person name="Sanders I."/>
            <person name="Saurat O."/>
            <person name="Scarpelli C."/>
            <person name="Schiex T."/>
            <person name="Segurens B."/>
            <person name="Severin A.J."/>
            <person name="Sherrier D.J."/>
            <person name="Shi R."/>
            <person name="Sims S."/>
            <person name="Singer S.R."/>
            <person name="Sinharoy S."/>
            <person name="Sterck L."/>
            <person name="Viollet A."/>
            <person name="Wang B.B."/>
            <person name="Wang K."/>
            <person name="Wang M."/>
            <person name="Wang X."/>
            <person name="Warfsmann J."/>
            <person name="Weissenbach J."/>
            <person name="White D.D."/>
            <person name="White J.D."/>
            <person name="Wiley G.B."/>
            <person name="Wincker P."/>
            <person name="Xing Y."/>
            <person name="Yang L."/>
            <person name="Yao Z."/>
            <person name="Ying F."/>
            <person name="Zhai J."/>
            <person name="Zhou L."/>
            <person name="Zuber A."/>
            <person name="Denarie J."/>
            <person name="Dixon R.A."/>
            <person name="May G.D."/>
            <person name="Schwartz D.C."/>
            <person name="Rogers J."/>
            <person name="Quetier F."/>
            <person name="Town C.D."/>
            <person name="Roe B.A."/>
        </authorList>
    </citation>
    <scope>NUCLEOTIDE SEQUENCE [LARGE SCALE GENOMIC DNA]</scope>
    <source>
        <strain evidence="19">A17</strain>
        <strain evidence="20 21">cv. Jemalong A17</strain>
    </source>
</reference>
<dbReference type="eggNOG" id="KOG2118">
    <property type="taxonomic scope" value="Eukaryota"/>
</dbReference>
<keyword evidence="3 13" id="KW-0812">Transmembrane</keyword>
<evidence type="ECO:0000313" key="19">
    <source>
        <dbReference type="EMBL" id="AET00680.1"/>
    </source>
</evidence>
<dbReference type="InterPro" id="IPR003340">
    <property type="entry name" value="B3_DNA-bd"/>
</dbReference>
<dbReference type="PANTHER" id="PTHR22777:SF17">
    <property type="entry name" value="UPF0053 PROTEIN SLL0260"/>
    <property type="match status" value="1"/>
</dbReference>
<evidence type="ECO:0000256" key="8">
    <source>
        <dbReference type="ARBA" id="ARBA00023125"/>
    </source>
</evidence>
<keyword evidence="4" id="KW-0677">Repeat</keyword>
<dbReference type="InterPro" id="IPR002550">
    <property type="entry name" value="CNNM"/>
</dbReference>
<dbReference type="PANTHER" id="PTHR22777">
    <property type="entry name" value="HEMOLYSIN-RELATED"/>
    <property type="match status" value="1"/>
</dbReference>
<dbReference type="Pfam" id="PF00571">
    <property type="entry name" value="CBS"/>
    <property type="match status" value="2"/>
</dbReference>
<keyword evidence="7 12" id="KW-0129">CBS domain</keyword>
<dbReference type="EMBL" id="CM001221">
    <property type="protein sequence ID" value="AET00680.1"/>
    <property type="molecule type" value="Genomic_DNA"/>
</dbReference>
<dbReference type="Pfam" id="PF03471">
    <property type="entry name" value="CorC_HlyC"/>
    <property type="match status" value="1"/>
</dbReference>
<dbReference type="PROSITE" id="PS51371">
    <property type="entry name" value="CBS"/>
    <property type="match status" value="2"/>
</dbReference>
<dbReference type="FunFam" id="3.10.580.10:FF:000002">
    <property type="entry name" value="Magnesium/cobalt efflux protein CorC"/>
    <property type="match status" value="1"/>
</dbReference>